<feature type="compositionally biased region" description="Polar residues" evidence="3">
    <location>
        <begin position="1007"/>
        <end position="1043"/>
    </location>
</feature>
<dbReference type="SMART" id="SM00164">
    <property type="entry name" value="TBC"/>
    <property type="match status" value="1"/>
</dbReference>
<feature type="region of interest" description="Disordered" evidence="3">
    <location>
        <begin position="830"/>
        <end position="1179"/>
    </location>
</feature>
<name>A0ABP1CSA3_9APHY</name>
<feature type="region of interest" description="Disordered" evidence="3">
    <location>
        <begin position="83"/>
        <end position="102"/>
    </location>
</feature>
<feature type="compositionally biased region" description="Polar residues" evidence="3">
    <location>
        <begin position="914"/>
        <end position="930"/>
    </location>
</feature>
<reference evidence="7" key="1">
    <citation type="submission" date="2024-04" db="EMBL/GenBank/DDBJ databases">
        <authorList>
            <person name="Shaw F."/>
            <person name="Minotto A."/>
        </authorList>
    </citation>
    <scope>NUCLEOTIDE SEQUENCE [LARGE SCALE GENOMIC DNA]</scope>
</reference>
<dbReference type="InterPro" id="IPR000195">
    <property type="entry name" value="Rab-GAP-TBC_dom"/>
</dbReference>
<feature type="region of interest" description="Disordered" evidence="3">
    <location>
        <begin position="303"/>
        <end position="330"/>
    </location>
</feature>
<evidence type="ECO:0000256" key="1">
    <source>
        <dbReference type="ARBA" id="ARBA00022443"/>
    </source>
</evidence>
<dbReference type="SMART" id="SM00326">
    <property type="entry name" value="SH3"/>
    <property type="match status" value="1"/>
</dbReference>
<feature type="compositionally biased region" description="Polar residues" evidence="3">
    <location>
        <begin position="711"/>
        <end position="726"/>
    </location>
</feature>
<dbReference type="Gene3D" id="2.30.30.40">
    <property type="entry name" value="SH3 Domains"/>
    <property type="match status" value="1"/>
</dbReference>
<evidence type="ECO:0000313" key="6">
    <source>
        <dbReference type="EMBL" id="CAL1697404.1"/>
    </source>
</evidence>
<evidence type="ECO:0000256" key="3">
    <source>
        <dbReference type="SAM" id="MobiDB-lite"/>
    </source>
</evidence>
<keyword evidence="1 2" id="KW-0728">SH3 domain</keyword>
<protein>
    <recommendedName>
        <fullName evidence="8">Rab-GAP TBC domain-containing protein</fullName>
    </recommendedName>
</protein>
<dbReference type="PANTHER" id="PTHR47219">
    <property type="entry name" value="RAB GTPASE-ACTIVATING PROTEIN 1-LIKE"/>
    <property type="match status" value="1"/>
</dbReference>
<feature type="compositionally biased region" description="Polar residues" evidence="3">
    <location>
        <begin position="938"/>
        <end position="962"/>
    </location>
</feature>
<feature type="compositionally biased region" description="Low complexity" evidence="3">
    <location>
        <begin position="476"/>
        <end position="486"/>
    </location>
</feature>
<feature type="compositionally biased region" description="Polar residues" evidence="3">
    <location>
        <begin position="1560"/>
        <end position="1584"/>
    </location>
</feature>
<feature type="region of interest" description="Disordered" evidence="3">
    <location>
        <begin position="1550"/>
        <end position="1584"/>
    </location>
</feature>
<dbReference type="CDD" id="cd00174">
    <property type="entry name" value="SH3"/>
    <property type="match status" value="1"/>
</dbReference>
<dbReference type="Gene3D" id="1.10.472.80">
    <property type="entry name" value="Ypt/Rab-GAP domain of gyp1p, domain 3"/>
    <property type="match status" value="1"/>
</dbReference>
<organism evidence="6 7">
    <name type="scientific">Somion occarium</name>
    <dbReference type="NCBI Taxonomy" id="3059160"/>
    <lineage>
        <taxon>Eukaryota</taxon>
        <taxon>Fungi</taxon>
        <taxon>Dikarya</taxon>
        <taxon>Basidiomycota</taxon>
        <taxon>Agaricomycotina</taxon>
        <taxon>Agaricomycetes</taxon>
        <taxon>Polyporales</taxon>
        <taxon>Cerrenaceae</taxon>
        <taxon>Somion</taxon>
    </lineage>
</organism>
<feature type="compositionally biased region" description="Low complexity" evidence="3">
    <location>
        <begin position="314"/>
        <end position="323"/>
    </location>
</feature>
<feature type="compositionally biased region" description="Low complexity" evidence="3">
    <location>
        <begin position="1128"/>
        <end position="1140"/>
    </location>
</feature>
<evidence type="ECO:0000259" key="4">
    <source>
        <dbReference type="PROSITE" id="PS50002"/>
    </source>
</evidence>
<feature type="compositionally biased region" description="Basic and acidic residues" evidence="3">
    <location>
        <begin position="1167"/>
        <end position="1179"/>
    </location>
</feature>
<feature type="region of interest" description="Disordered" evidence="3">
    <location>
        <begin position="347"/>
        <end position="398"/>
    </location>
</feature>
<dbReference type="PROSITE" id="PS50086">
    <property type="entry name" value="TBC_RABGAP"/>
    <property type="match status" value="1"/>
</dbReference>
<dbReference type="PANTHER" id="PTHR47219:SF9">
    <property type="entry name" value="GTPASE ACTIVATING PROTEIN AND CENTROSOME-ASSOCIATED, ISOFORM B"/>
    <property type="match status" value="1"/>
</dbReference>
<feature type="compositionally biased region" description="Pro residues" evidence="3">
    <location>
        <begin position="750"/>
        <end position="765"/>
    </location>
</feature>
<dbReference type="PROSITE" id="PS50002">
    <property type="entry name" value="SH3"/>
    <property type="match status" value="1"/>
</dbReference>
<dbReference type="Gene3D" id="1.10.8.270">
    <property type="entry name" value="putative rabgap domain of human tbc1 domain family member 14 like domains"/>
    <property type="match status" value="1"/>
</dbReference>
<gene>
    <name evidence="6" type="ORF">GFSPODELE1_LOCUS1636</name>
</gene>
<dbReference type="InterPro" id="IPR035969">
    <property type="entry name" value="Rab-GAP_TBC_sf"/>
</dbReference>
<dbReference type="Pfam" id="PF00566">
    <property type="entry name" value="RabGAP-TBC"/>
    <property type="match status" value="1"/>
</dbReference>
<dbReference type="Proteomes" id="UP001497453">
    <property type="component" value="Chromosome 1"/>
</dbReference>
<evidence type="ECO:0000259" key="5">
    <source>
        <dbReference type="PROSITE" id="PS50086"/>
    </source>
</evidence>
<dbReference type="SUPFAM" id="SSF50044">
    <property type="entry name" value="SH3-domain"/>
    <property type="match status" value="1"/>
</dbReference>
<feature type="compositionally biased region" description="Polar residues" evidence="3">
    <location>
        <begin position="1154"/>
        <end position="1166"/>
    </location>
</feature>
<feature type="compositionally biased region" description="Polar residues" evidence="3">
    <location>
        <begin position="830"/>
        <end position="840"/>
    </location>
</feature>
<proteinExistence type="predicted"/>
<feature type="region of interest" description="Disordered" evidence="3">
    <location>
        <begin position="1194"/>
        <end position="1240"/>
    </location>
</feature>
<feature type="region of interest" description="Disordered" evidence="3">
    <location>
        <begin position="448"/>
        <end position="503"/>
    </location>
</feature>
<feature type="compositionally biased region" description="Low complexity" evidence="3">
    <location>
        <begin position="848"/>
        <end position="872"/>
    </location>
</feature>
<feature type="domain" description="SH3" evidence="4">
    <location>
        <begin position="16"/>
        <end position="77"/>
    </location>
</feature>
<keyword evidence="7" id="KW-1185">Reference proteome</keyword>
<feature type="domain" description="Rab-GAP TBC" evidence="5">
    <location>
        <begin position="1290"/>
        <end position="1470"/>
    </location>
</feature>
<dbReference type="SUPFAM" id="SSF47923">
    <property type="entry name" value="Ypt/Rab-GAP domain of gyp1p"/>
    <property type="match status" value="2"/>
</dbReference>
<feature type="compositionally biased region" description="Polar residues" evidence="3">
    <location>
        <begin position="538"/>
        <end position="549"/>
    </location>
</feature>
<dbReference type="EMBL" id="OZ037944">
    <property type="protein sequence ID" value="CAL1697404.1"/>
    <property type="molecule type" value="Genomic_DNA"/>
</dbReference>
<feature type="region of interest" description="Disordered" evidence="3">
    <location>
        <begin position="521"/>
        <end position="768"/>
    </location>
</feature>
<evidence type="ECO:0000313" key="7">
    <source>
        <dbReference type="Proteomes" id="UP001497453"/>
    </source>
</evidence>
<feature type="compositionally biased region" description="Basic and acidic residues" evidence="3">
    <location>
        <begin position="575"/>
        <end position="584"/>
    </location>
</feature>
<feature type="region of interest" description="Disordered" evidence="3">
    <location>
        <begin position="228"/>
        <end position="273"/>
    </location>
</feature>
<evidence type="ECO:0008006" key="8">
    <source>
        <dbReference type="Google" id="ProtNLM"/>
    </source>
</evidence>
<feature type="compositionally biased region" description="Polar residues" evidence="3">
    <location>
        <begin position="1074"/>
        <end position="1097"/>
    </location>
</feature>
<feature type="compositionally biased region" description="Low complexity" evidence="3">
    <location>
        <begin position="1219"/>
        <end position="1234"/>
    </location>
</feature>
<dbReference type="InterPro" id="IPR001452">
    <property type="entry name" value="SH3_domain"/>
</dbReference>
<dbReference type="InterPro" id="IPR036028">
    <property type="entry name" value="SH3-like_dom_sf"/>
</dbReference>
<dbReference type="InterPro" id="IPR050302">
    <property type="entry name" value="Rab_GAP_TBC_domain"/>
</dbReference>
<feature type="compositionally biased region" description="Low complexity" evidence="3">
    <location>
        <begin position="681"/>
        <end position="694"/>
    </location>
</feature>
<sequence>MDANELGRWTRFAAKGGIGKCTALQDCIAEQADDLMFLKDDEITVLMQLPGQDDLYLGYCEGVVGRFAGSSVRFHGRLKKPVMAKRSSTAPSSSRPSSSLSAATIAGRISPGIALRSSPSLQTRMSRSHSMSTSVSALVDSVNLSAPFQSSPSPVPRYPLTARAIPPDDSFDLHSVSLSSVSTGLESAPRTPAEILRDEHTDNVKVAGEYQEVHSPTDLNPDVTLRDHDETLATPDSPDDSLKRTPSFEADNDHSISDSTMTAPLDSEHPSYLFSEPSTRISAALSDGEVGIGLSLLQDFVNGGGDSDSDSESRASSRSGTRSLVDGQNAVENMPEAKDGKQETSFIPFSEPVAPSPTTSVAAQFEPLSPPPPSPSIRSVISRGSMHPSATDSEYDREEWEGASDIYDNYRYSRFSMASKMSRLSKASMHTVASGFGLGVPPVPLDSRRPSIDSVRPRFNSTEEVPRISTDSVRKSPIPVSSPSSPLADNVVNSPTGARLAEGKHVPSPLTFASENTLSHGQERLEGGSNDSPLLHATFTSPGLSSNDGSVLSPHLPSSPSYSMSAAGAATALRQRLEMERDSRPTSPAVPVTTLTPDVPSSRLSTQPIVMEDDTEDRVVLGSFSPKSEAYSPQPSSSIGSPSSVLTSPTSPTSSYVPEKKAMRSPLVVMNPAPPPPYTPLSPTAASSSTVPVTEPLYRSPPQTRSPPLQPNSQSMPSGSKGSRQSLFLPHPHAPKPTALSAGPLYGRTPPAPMSNPSPSGPPPGSILHTLHVALTSRFDVSGRPRRTTIYGKLEQDLSVSVGPVPISFSLEPPNNIPANRVNANAVRPFSTSPLADSSQPPQPPHRMASPPMGPAPSSEPSSTSTSGAPATKVIPRANFFPKAQTPRPRSRSFSGFDSPFPEIELLKDKSQTSDDATPQPRGSIQTPPLQSAKRSKSASATLSNVNPTPQRATVSHATARSVSHKPSPLSLSQNIIVASPISPSPKSPTKVPTSPLAGPPILPSGSPDSDNTTAETQTESVAQANDSEPASPASVKQPSSPLRASAAAKSQIPPADKSSGSGHSTRPLRHSRSSISHKGSTVRDSSPQSRASTQGRRSFDTDASHYSDARSVVSPTFGSPPLASVPLGRSGSLRSKLSLPTLRIRNLDRSQQDQRSPTSSLSPSEQDQRTVQVKDTDFELVKPTLPTLSLASVNEDSLPLPQPSPIRAESSSMLRADSPALSTLSASTSRSRPGPNLQASPVLAANKKLDLGDVEAHRQRELKWISSISSIPASQARKSKKVRKLLQEGVPSSVRYLVWAHLTDSRSKRMDGLYERLGKRERVAASASIEQDVQRYAAEHSGVQEGSLNNLLQAYLTMVPDIQYGRGLVYIAGCLLQMSPEEDAFWTFISLMDTHLRPYFSSNAIQLEIDASLFGKAVDAHDSIASKRVFVDMAIHPIQLCRTWFSALFVEVLPPEYQYRIWDIFLFEGKHTTELPASFHLTTLSGVAFLFRVGLAIISCCKRMIMDTSGRDNLLAGLLRPPIALLPASPDAFLELAFSVKLKDDDIRKQRNKKDVQTKRQTQFRSLSAQTGASMPNISLPKT</sequence>
<feature type="compositionally biased region" description="Basic and acidic residues" evidence="3">
    <location>
        <begin position="1098"/>
        <end position="1109"/>
    </location>
</feature>
<accession>A0ABP1CSA3</accession>
<feature type="compositionally biased region" description="Low complexity" evidence="3">
    <location>
        <begin position="550"/>
        <end position="570"/>
    </location>
</feature>
<feature type="compositionally biased region" description="Basic and acidic residues" evidence="3">
    <location>
        <begin position="1550"/>
        <end position="1559"/>
    </location>
</feature>
<feature type="compositionally biased region" description="Low complexity" evidence="3">
    <location>
        <begin position="86"/>
        <end position="102"/>
    </location>
</feature>
<feature type="compositionally biased region" description="Low complexity" evidence="3">
    <location>
        <begin position="632"/>
        <end position="655"/>
    </location>
</feature>
<feature type="compositionally biased region" description="Low complexity" evidence="3">
    <location>
        <begin position="376"/>
        <end position="385"/>
    </location>
</feature>
<evidence type="ECO:0000256" key="2">
    <source>
        <dbReference type="PROSITE-ProRule" id="PRU00192"/>
    </source>
</evidence>